<dbReference type="PROSITE" id="PS00137">
    <property type="entry name" value="SUBTILASE_HIS"/>
    <property type="match status" value="1"/>
</dbReference>
<comment type="similarity">
    <text evidence="1 5">Belongs to the peptidase S8 family.</text>
</comment>
<keyword evidence="2 5" id="KW-0645">Protease</keyword>
<evidence type="ECO:0000256" key="1">
    <source>
        <dbReference type="ARBA" id="ARBA00011073"/>
    </source>
</evidence>
<keyword evidence="4 5" id="KW-0720">Serine protease</keyword>
<evidence type="ECO:0000256" key="2">
    <source>
        <dbReference type="ARBA" id="ARBA00022670"/>
    </source>
</evidence>
<evidence type="ECO:0000313" key="8">
    <source>
        <dbReference type="EMBL" id="GHA99614.1"/>
    </source>
</evidence>
<dbReference type="EMBL" id="BMVO01000005">
    <property type="protein sequence ID" value="GHA99614.1"/>
    <property type="molecule type" value="Genomic_DNA"/>
</dbReference>
<reference evidence="9" key="1">
    <citation type="journal article" date="2019" name="Int. J. Syst. Evol. Microbiol.">
        <title>The Global Catalogue of Microorganisms (GCM) 10K type strain sequencing project: providing services to taxonomists for standard genome sequencing and annotation.</title>
        <authorList>
            <consortium name="The Broad Institute Genomics Platform"/>
            <consortium name="The Broad Institute Genome Sequencing Center for Infectious Disease"/>
            <person name="Wu L."/>
            <person name="Ma J."/>
        </authorList>
    </citation>
    <scope>NUCLEOTIDE SEQUENCE [LARGE SCALE GENOMIC DNA]</scope>
    <source>
        <strain evidence="9">JCM 4737</strain>
    </source>
</reference>
<accession>A0ABQ3DLS3</accession>
<feature type="active site" description="Charge relay system" evidence="5">
    <location>
        <position position="529"/>
    </location>
</feature>
<name>A0ABQ3DLS3_9ACTN</name>
<dbReference type="PROSITE" id="PS51892">
    <property type="entry name" value="SUBTILASE"/>
    <property type="match status" value="1"/>
</dbReference>
<comment type="caution">
    <text evidence="8">The sequence shown here is derived from an EMBL/GenBank/DDBJ whole genome shotgun (WGS) entry which is preliminary data.</text>
</comment>
<feature type="active site" description="Charge relay system" evidence="5">
    <location>
        <position position="255"/>
    </location>
</feature>
<dbReference type="Pfam" id="PF00082">
    <property type="entry name" value="Peptidase_S8"/>
    <property type="match status" value="1"/>
</dbReference>
<organism evidence="8 9">
    <name type="scientific">Streptomyces chryseus</name>
    <dbReference type="NCBI Taxonomy" id="68186"/>
    <lineage>
        <taxon>Bacteria</taxon>
        <taxon>Bacillati</taxon>
        <taxon>Actinomycetota</taxon>
        <taxon>Actinomycetes</taxon>
        <taxon>Kitasatosporales</taxon>
        <taxon>Streptomycetaceae</taxon>
        <taxon>Streptomyces</taxon>
    </lineage>
</organism>
<dbReference type="InterPro" id="IPR000209">
    <property type="entry name" value="Peptidase_S8/S53_dom"/>
</dbReference>
<evidence type="ECO:0000313" key="9">
    <source>
        <dbReference type="Proteomes" id="UP000599437"/>
    </source>
</evidence>
<evidence type="ECO:0000259" key="7">
    <source>
        <dbReference type="Pfam" id="PF00082"/>
    </source>
</evidence>
<evidence type="ECO:0000256" key="3">
    <source>
        <dbReference type="ARBA" id="ARBA00022801"/>
    </source>
</evidence>
<dbReference type="SUPFAM" id="SSF52743">
    <property type="entry name" value="Subtilisin-like"/>
    <property type="match status" value="1"/>
</dbReference>
<dbReference type="Gene3D" id="3.40.50.200">
    <property type="entry name" value="Peptidase S8/S53 domain"/>
    <property type="match status" value="1"/>
</dbReference>
<dbReference type="InterPro" id="IPR050131">
    <property type="entry name" value="Peptidase_S8_subtilisin-like"/>
</dbReference>
<proteinExistence type="inferred from homology"/>
<evidence type="ECO:0000256" key="4">
    <source>
        <dbReference type="ARBA" id="ARBA00022825"/>
    </source>
</evidence>
<feature type="region of interest" description="Disordered" evidence="6">
    <location>
        <begin position="477"/>
        <end position="506"/>
    </location>
</feature>
<gene>
    <name evidence="8" type="ORF">GCM10010346_23070</name>
</gene>
<evidence type="ECO:0000256" key="6">
    <source>
        <dbReference type="SAM" id="MobiDB-lite"/>
    </source>
</evidence>
<keyword evidence="3 5" id="KW-0378">Hydrolase</keyword>
<dbReference type="PANTHER" id="PTHR43806">
    <property type="entry name" value="PEPTIDASE S8"/>
    <property type="match status" value="1"/>
</dbReference>
<sequence>MDRDELEAAFYGQGPFPVPWATNCPVRFDAWLALAQPAPPEHREDVILAINEEHGALRVLQHFGALDMTECQPVAAGSFVAARLTLGEVVRAVLPMTNLLSLVRLAKEVAQQMGQPGIEAALRGHFKSPPTSDVHDNIERRQERGKHLEWFLNLLHGVIAASQAHPGGPPADAPGTTGLMTRMLAAVALESPLTRPADPPPRGVIDRRQRHPVTSVTTNRQAAPAVVRSRSTIKADAAEQVFSVDCGSIGWAVVDSGIDARHPAFYDWDTSATPAKQLASRVARAFNFVGVRGTLSADALENGLIDWSRALPYVEMELPAPQNRATRTDMPYTTPGDHHGTHVAGILGASWPDRAFRGICPRIRLYDFRVLDDRGEGDEFSIVTALQAIRHINEQAGRFVIAGVNISLSVPHDVATHSTGWTPVCIECDHLARSGVVVVAAAGNAGFSGAMRTLGTDYHSISISDPGNAESVITVGSTHRSNPHRHGVSYFSSRGPTGDGRPKPDLLAPGEDIDGPIPGAGISAMHGTSQAAAHVSGAAAMLLARNRELLGRPERVKQILCSTATDLARERDFQGHGLVDVLRAMQSV</sequence>
<keyword evidence="9" id="KW-1185">Reference proteome</keyword>
<evidence type="ECO:0000256" key="5">
    <source>
        <dbReference type="PROSITE-ProRule" id="PRU01240"/>
    </source>
</evidence>
<dbReference type="InterPro" id="IPR022398">
    <property type="entry name" value="Peptidase_S8_His-AS"/>
</dbReference>
<dbReference type="InterPro" id="IPR015500">
    <property type="entry name" value="Peptidase_S8_subtilisin-rel"/>
</dbReference>
<feature type="active site" description="Charge relay system" evidence="5">
    <location>
        <position position="339"/>
    </location>
</feature>
<dbReference type="InterPro" id="IPR036852">
    <property type="entry name" value="Peptidase_S8/S53_dom_sf"/>
</dbReference>
<dbReference type="RefSeq" id="WP_138897514.1">
    <property type="nucleotide sequence ID" value="NZ_BMVO01000005.1"/>
</dbReference>
<dbReference type="PANTHER" id="PTHR43806:SF11">
    <property type="entry name" value="CEREVISIN-RELATED"/>
    <property type="match status" value="1"/>
</dbReference>
<dbReference type="PRINTS" id="PR00723">
    <property type="entry name" value="SUBTILISIN"/>
</dbReference>
<feature type="domain" description="Peptidase S8/S53" evidence="7">
    <location>
        <begin position="252"/>
        <end position="577"/>
    </location>
</feature>
<dbReference type="Proteomes" id="UP000599437">
    <property type="component" value="Unassembled WGS sequence"/>
</dbReference>
<protein>
    <recommendedName>
        <fullName evidence="7">Peptidase S8/S53 domain-containing protein</fullName>
    </recommendedName>
</protein>